<protein>
    <submittedName>
        <fullName evidence="1">Uncharacterized protein</fullName>
    </submittedName>
</protein>
<dbReference type="RefSeq" id="WP_185541792.1">
    <property type="nucleotide sequence ID" value="NZ_JAARZA010000011.1"/>
</dbReference>
<organism evidence="1 2">
    <name type="scientific">Listeria booriae</name>
    <dbReference type="NCBI Taxonomy" id="1552123"/>
    <lineage>
        <taxon>Bacteria</taxon>
        <taxon>Bacillati</taxon>
        <taxon>Bacillota</taxon>
        <taxon>Bacilli</taxon>
        <taxon>Bacillales</taxon>
        <taxon>Listeriaceae</taxon>
        <taxon>Listeria</taxon>
    </lineage>
</organism>
<evidence type="ECO:0000313" key="2">
    <source>
        <dbReference type="Proteomes" id="UP000553016"/>
    </source>
</evidence>
<evidence type="ECO:0000313" key="1">
    <source>
        <dbReference type="EMBL" id="MBC2242243.1"/>
    </source>
</evidence>
<comment type="caution">
    <text evidence="1">The sequence shown here is derived from an EMBL/GenBank/DDBJ whole genome shotgun (WGS) entry which is preliminary data.</text>
</comment>
<name>A0A842F4A9_9LIST</name>
<dbReference type="EMBL" id="JAARZA010000011">
    <property type="protein sequence ID" value="MBC2242243.1"/>
    <property type="molecule type" value="Genomic_DNA"/>
</dbReference>
<reference evidence="1 2" key="1">
    <citation type="submission" date="2020-03" db="EMBL/GenBank/DDBJ databases">
        <title>Soil Listeria distribution.</title>
        <authorList>
            <person name="Liao J."/>
            <person name="Wiedmann M."/>
        </authorList>
    </citation>
    <scope>NUCLEOTIDE SEQUENCE [LARGE SCALE GENOMIC DNA]</scope>
    <source>
        <strain evidence="1 2">FSL L7-0149</strain>
    </source>
</reference>
<dbReference type="Proteomes" id="UP000553016">
    <property type="component" value="Unassembled WGS sequence"/>
</dbReference>
<proteinExistence type="predicted"/>
<gene>
    <name evidence="1" type="ORF">HCB35_17350</name>
</gene>
<dbReference type="AlphaFoldDB" id="A0A842F4A9"/>
<sequence>MSKSELTKIAEYRIYQEWGSKLGAFCCDEVMIGNQLNHHGIVDYLIYDTKGIWRCYEIKVTLADFRSTALKTFVGNYNYYVLPFDLYQKVKHEIPDSIGVICFDQSPYVQKRPKKQKLVVDKEIMYYSLIKSLARERNKLMKWIYFDLEDSRYERKFAPS</sequence>
<accession>A0A842F4A9</accession>